<comment type="caution">
    <text evidence="2">The sequence shown here is derived from an EMBL/GenBank/DDBJ whole genome shotgun (WGS) entry which is preliminary data.</text>
</comment>
<evidence type="ECO:0000313" key="3">
    <source>
        <dbReference type="Proteomes" id="UP000603453"/>
    </source>
</evidence>
<proteinExistence type="predicted"/>
<feature type="region of interest" description="Disordered" evidence="1">
    <location>
        <begin position="1"/>
        <end position="70"/>
    </location>
</feature>
<organism evidence="2 3">
    <name type="scientific">Mucor saturninus</name>
    <dbReference type="NCBI Taxonomy" id="64648"/>
    <lineage>
        <taxon>Eukaryota</taxon>
        <taxon>Fungi</taxon>
        <taxon>Fungi incertae sedis</taxon>
        <taxon>Mucoromycota</taxon>
        <taxon>Mucoromycotina</taxon>
        <taxon>Mucoromycetes</taxon>
        <taxon>Mucorales</taxon>
        <taxon>Mucorineae</taxon>
        <taxon>Mucoraceae</taxon>
        <taxon>Mucor</taxon>
    </lineage>
</organism>
<name>A0A8H7V250_9FUNG</name>
<feature type="compositionally biased region" description="Polar residues" evidence="1">
    <location>
        <begin position="1"/>
        <end position="13"/>
    </location>
</feature>
<protein>
    <submittedName>
        <fullName evidence="2">Uncharacterized protein</fullName>
    </submittedName>
</protein>
<evidence type="ECO:0000313" key="2">
    <source>
        <dbReference type="EMBL" id="KAG2207366.1"/>
    </source>
</evidence>
<keyword evidence="3" id="KW-1185">Reference proteome</keyword>
<feature type="compositionally biased region" description="Polar residues" evidence="1">
    <location>
        <begin position="23"/>
        <end position="41"/>
    </location>
</feature>
<evidence type="ECO:0000256" key="1">
    <source>
        <dbReference type="SAM" id="MobiDB-lite"/>
    </source>
</evidence>
<reference evidence="2" key="1">
    <citation type="submission" date="2020-12" db="EMBL/GenBank/DDBJ databases">
        <title>Metabolic potential, ecology and presence of endohyphal bacteria is reflected in genomic diversity of Mucoromycotina.</title>
        <authorList>
            <person name="Muszewska A."/>
            <person name="Okrasinska A."/>
            <person name="Steczkiewicz K."/>
            <person name="Drgas O."/>
            <person name="Orlowska M."/>
            <person name="Perlinska-Lenart U."/>
            <person name="Aleksandrzak-Piekarczyk T."/>
            <person name="Szatraj K."/>
            <person name="Zielenkiewicz U."/>
            <person name="Pilsyk S."/>
            <person name="Malc E."/>
            <person name="Mieczkowski P."/>
            <person name="Kruszewska J.S."/>
            <person name="Biernat P."/>
            <person name="Pawlowska J."/>
        </authorList>
    </citation>
    <scope>NUCLEOTIDE SEQUENCE</scope>
    <source>
        <strain evidence="2">WA0000017839</strain>
    </source>
</reference>
<sequence length="70" mass="7783">MPNAPNNNSQGKSPQDVYAEGKPSSQDPHARGFSTTSNQNEDTTKPDSDYTQGKVRNDPEPEYSREKIQD</sequence>
<accession>A0A8H7V250</accession>
<gene>
    <name evidence="2" type="ORF">INT47_006840</name>
</gene>
<feature type="compositionally biased region" description="Basic and acidic residues" evidence="1">
    <location>
        <begin position="55"/>
        <end position="70"/>
    </location>
</feature>
<dbReference type="AlphaFoldDB" id="A0A8H7V250"/>
<dbReference type="Proteomes" id="UP000603453">
    <property type="component" value="Unassembled WGS sequence"/>
</dbReference>
<dbReference type="EMBL" id="JAEPRD010000025">
    <property type="protein sequence ID" value="KAG2207366.1"/>
    <property type="molecule type" value="Genomic_DNA"/>
</dbReference>